<evidence type="ECO:0000313" key="2">
    <source>
        <dbReference type="EMBL" id="ODV64046.1"/>
    </source>
</evidence>
<gene>
    <name evidence="2" type="ORF">ASCRUDRAFT_5929</name>
</gene>
<sequence>MVINSVVMLDTFFIENGLMIDSFVSLINHSCLPNATIIFEGKELVIRALRTIHKNEEITINYCQRNTLTEFRKLQLQKRFFFDCICSKCTTPDIYLKFSWPSMISDLSFRIIGLEDIIKGEMIFNHVSKLEGGKLVTKDLGANMNEVLQKEIEDYIILIEYYFWIIFGQRINKSQRFGGFSKSEKITQNLKTSNKDIFSVNTYGIPQEKIFTCLFENEVSNQQQMFISSGDHFKQISKLVERIRNGSLIKLCNWPLPLVVSSIVVYLGNPKVRNEMKYGNFEYVKWLLIDTFEVQIPTQSDGETFNPIYGTIFQHLASALDEVNEAQVEVEFQEYCIRKFLCCGCQDSKSDICNQVIMVLKKSCLLLLLHAYDILKKSFLYQEVESLINLEFHINDWILKNKKVDAIKTWLQNPLTSKRPSEGLGELLGLFEIKVGIDGEILLANQRKQKAIIDPHELPWEKFGIEKKEKKLKF</sequence>
<dbReference type="GeneID" id="30964864"/>
<organism evidence="2 3">
    <name type="scientific">Ascoidea rubescens DSM 1968</name>
    <dbReference type="NCBI Taxonomy" id="1344418"/>
    <lineage>
        <taxon>Eukaryota</taxon>
        <taxon>Fungi</taxon>
        <taxon>Dikarya</taxon>
        <taxon>Ascomycota</taxon>
        <taxon>Saccharomycotina</taxon>
        <taxon>Saccharomycetes</taxon>
        <taxon>Ascoideaceae</taxon>
        <taxon>Ascoidea</taxon>
    </lineage>
</organism>
<dbReference type="STRING" id="1344418.A0A1D2VR05"/>
<dbReference type="RefSeq" id="XP_020050353.1">
    <property type="nucleotide sequence ID" value="XM_020191228.1"/>
</dbReference>
<name>A0A1D2VR05_9ASCO</name>
<accession>A0A1D2VR05</accession>
<dbReference type="Proteomes" id="UP000095038">
    <property type="component" value="Unassembled WGS sequence"/>
</dbReference>
<dbReference type="OrthoDB" id="5945798at2759"/>
<dbReference type="AlphaFoldDB" id="A0A1D2VR05"/>
<evidence type="ECO:0000313" key="3">
    <source>
        <dbReference type="Proteomes" id="UP000095038"/>
    </source>
</evidence>
<evidence type="ECO:0000259" key="1">
    <source>
        <dbReference type="PROSITE" id="PS50280"/>
    </source>
</evidence>
<dbReference type="PROSITE" id="PS50280">
    <property type="entry name" value="SET"/>
    <property type="match status" value="1"/>
</dbReference>
<dbReference type="CDD" id="cd20071">
    <property type="entry name" value="SET_SMYD"/>
    <property type="match status" value="1"/>
</dbReference>
<dbReference type="PANTHER" id="PTHR12197:SF251">
    <property type="entry name" value="EG:BACR7C10.4 PROTEIN"/>
    <property type="match status" value="1"/>
</dbReference>
<feature type="domain" description="SET" evidence="1">
    <location>
        <begin position="1"/>
        <end position="63"/>
    </location>
</feature>
<dbReference type="EMBL" id="KV454475">
    <property type="protein sequence ID" value="ODV64046.1"/>
    <property type="molecule type" value="Genomic_DNA"/>
</dbReference>
<dbReference type="Pfam" id="PF00856">
    <property type="entry name" value="SET"/>
    <property type="match status" value="1"/>
</dbReference>
<dbReference type="SUPFAM" id="SSF82199">
    <property type="entry name" value="SET domain"/>
    <property type="match status" value="1"/>
</dbReference>
<dbReference type="InterPro" id="IPR046341">
    <property type="entry name" value="SET_dom_sf"/>
</dbReference>
<dbReference type="Gene3D" id="2.170.270.10">
    <property type="entry name" value="SET domain"/>
    <property type="match status" value="1"/>
</dbReference>
<dbReference type="PANTHER" id="PTHR12197">
    <property type="entry name" value="HISTONE-LYSINE N-METHYLTRANSFERASE SMYD"/>
    <property type="match status" value="1"/>
</dbReference>
<dbReference type="InterPro" id="IPR050869">
    <property type="entry name" value="H3K4_H4K5_MeTrfase"/>
</dbReference>
<keyword evidence="3" id="KW-1185">Reference proteome</keyword>
<protein>
    <recommendedName>
        <fullName evidence="1">SET domain-containing protein</fullName>
    </recommendedName>
</protein>
<proteinExistence type="predicted"/>
<reference evidence="3" key="1">
    <citation type="submission" date="2016-05" db="EMBL/GenBank/DDBJ databases">
        <title>Comparative genomics of biotechnologically important yeasts.</title>
        <authorList>
            <consortium name="DOE Joint Genome Institute"/>
            <person name="Riley R."/>
            <person name="Haridas S."/>
            <person name="Wolfe K.H."/>
            <person name="Lopes M.R."/>
            <person name="Hittinger C.T."/>
            <person name="Goker M."/>
            <person name="Salamov A."/>
            <person name="Wisecaver J."/>
            <person name="Long T.M."/>
            <person name="Aerts A.L."/>
            <person name="Barry K."/>
            <person name="Choi C."/>
            <person name="Clum A."/>
            <person name="Coughlan A.Y."/>
            <person name="Deshpande S."/>
            <person name="Douglass A.P."/>
            <person name="Hanson S.J."/>
            <person name="Klenk H.-P."/>
            <person name="Labutti K."/>
            <person name="Lapidus A."/>
            <person name="Lindquist E."/>
            <person name="Lipzen A."/>
            <person name="Meier-Kolthoff J.P."/>
            <person name="Ohm R.A."/>
            <person name="Otillar R.P."/>
            <person name="Pangilinan J."/>
            <person name="Peng Y."/>
            <person name="Rokas A."/>
            <person name="Rosa C.A."/>
            <person name="Scheuner C."/>
            <person name="Sibirny A.A."/>
            <person name="Slot J.C."/>
            <person name="Stielow J.B."/>
            <person name="Sun H."/>
            <person name="Kurtzman C.P."/>
            <person name="Blackwell M."/>
            <person name="Grigoriev I.V."/>
            <person name="Jeffries T.W."/>
        </authorList>
    </citation>
    <scope>NUCLEOTIDE SEQUENCE [LARGE SCALE GENOMIC DNA]</scope>
    <source>
        <strain evidence="3">DSM 1968</strain>
    </source>
</reference>
<dbReference type="InterPro" id="IPR001214">
    <property type="entry name" value="SET_dom"/>
</dbReference>
<dbReference type="InParanoid" id="A0A1D2VR05"/>
<dbReference type="GO" id="GO:0005634">
    <property type="term" value="C:nucleus"/>
    <property type="evidence" value="ECO:0007669"/>
    <property type="project" value="TreeGrafter"/>
</dbReference>